<dbReference type="GO" id="GO:0003677">
    <property type="term" value="F:DNA binding"/>
    <property type="evidence" value="ECO:0007669"/>
    <property type="project" value="UniProtKB-KW"/>
</dbReference>
<feature type="compositionally biased region" description="Acidic residues" evidence="7">
    <location>
        <begin position="1"/>
        <end position="14"/>
    </location>
</feature>
<feature type="region of interest" description="Disordered" evidence="7">
    <location>
        <begin position="211"/>
        <end position="264"/>
    </location>
</feature>
<feature type="region of interest" description="Disordered" evidence="7">
    <location>
        <begin position="373"/>
        <end position="398"/>
    </location>
</feature>
<accession>W2RYH8</accession>
<dbReference type="GO" id="GO:0000981">
    <property type="term" value="F:DNA-binding transcription factor activity, RNA polymerase II-specific"/>
    <property type="evidence" value="ECO:0007669"/>
    <property type="project" value="InterPro"/>
</dbReference>
<dbReference type="VEuPathDB" id="FungiDB:HMPREF1541_05019"/>
<dbReference type="GeneID" id="19972358"/>
<dbReference type="EMBL" id="KB822720">
    <property type="protein sequence ID" value="ETN40739.1"/>
    <property type="molecule type" value="Genomic_DNA"/>
</dbReference>
<evidence type="ECO:0000313" key="10">
    <source>
        <dbReference type="Proteomes" id="UP000030752"/>
    </source>
</evidence>
<evidence type="ECO:0000256" key="6">
    <source>
        <dbReference type="ARBA" id="ARBA00023242"/>
    </source>
</evidence>
<name>W2RYH8_CYPE1</name>
<dbReference type="PANTHER" id="PTHR46910:SF3">
    <property type="entry name" value="HALOTOLERANCE PROTEIN 9-RELATED"/>
    <property type="match status" value="1"/>
</dbReference>
<evidence type="ECO:0000256" key="1">
    <source>
        <dbReference type="ARBA" id="ARBA00004123"/>
    </source>
</evidence>
<feature type="compositionally biased region" description="Polar residues" evidence="7">
    <location>
        <begin position="137"/>
        <end position="161"/>
    </location>
</feature>
<dbReference type="eggNOG" id="ENOG502S404">
    <property type="taxonomic scope" value="Eukaryota"/>
</dbReference>
<dbReference type="PROSITE" id="PS00463">
    <property type="entry name" value="ZN2_CY6_FUNGAL_1"/>
    <property type="match status" value="1"/>
</dbReference>
<dbReference type="STRING" id="1220924.W2RYH8"/>
<dbReference type="OrthoDB" id="4150019at2759"/>
<keyword evidence="4" id="KW-0238">DNA-binding</keyword>
<proteinExistence type="predicted"/>
<dbReference type="CDD" id="cd00067">
    <property type="entry name" value="GAL4"/>
    <property type="match status" value="1"/>
</dbReference>
<evidence type="ECO:0000256" key="3">
    <source>
        <dbReference type="ARBA" id="ARBA00023015"/>
    </source>
</evidence>
<keyword evidence="6" id="KW-0539">Nucleus</keyword>
<dbReference type="InterPro" id="IPR050987">
    <property type="entry name" value="AtrR-like"/>
</dbReference>
<dbReference type="AlphaFoldDB" id="W2RYH8"/>
<dbReference type="InterPro" id="IPR036864">
    <property type="entry name" value="Zn2-C6_fun-type_DNA-bd_sf"/>
</dbReference>
<feature type="region of interest" description="Disordered" evidence="7">
    <location>
        <begin position="1"/>
        <end position="54"/>
    </location>
</feature>
<dbReference type="GO" id="GO:0008270">
    <property type="term" value="F:zinc ion binding"/>
    <property type="evidence" value="ECO:0007669"/>
    <property type="project" value="InterPro"/>
</dbReference>
<keyword evidence="5" id="KW-0804">Transcription</keyword>
<dbReference type="GO" id="GO:0005634">
    <property type="term" value="C:nucleus"/>
    <property type="evidence" value="ECO:0007669"/>
    <property type="project" value="UniProtKB-SubCell"/>
</dbReference>
<evidence type="ECO:0000256" key="4">
    <source>
        <dbReference type="ARBA" id="ARBA00023125"/>
    </source>
</evidence>
<keyword evidence="10" id="KW-1185">Reference proteome</keyword>
<dbReference type="PROSITE" id="PS50048">
    <property type="entry name" value="ZN2_CY6_FUNGAL_2"/>
    <property type="match status" value="1"/>
</dbReference>
<evidence type="ECO:0000256" key="2">
    <source>
        <dbReference type="ARBA" id="ARBA00022723"/>
    </source>
</evidence>
<dbReference type="PANTHER" id="PTHR46910">
    <property type="entry name" value="TRANSCRIPTION FACTOR PDR1"/>
    <property type="match status" value="1"/>
</dbReference>
<dbReference type="InterPro" id="IPR001138">
    <property type="entry name" value="Zn2Cys6_DnaBD"/>
</dbReference>
<evidence type="ECO:0000256" key="7">
    <source>
        <dbReference type="SAM" id="MobiDB-lite"/>
    </source>
</evidence>
<protein>
    <recommendedName>
        <fullName evidence="8">Zn(2)-C6 fungal-type domain-containing protein</fullName>
    </recommendedName>
</protein>
<dbReference type="SMART" id="SM00066">
    <property type="entry name" value="GAL4"/>
    <property type="match status" value="1"/>
</dbReference>
<feature type="region of interest" description="Disordered" evidence="7">
    <location>
        <begin position="110"/>
        <end position="172"/>
    </location>
</feature>
<sequence length="398" mass="42915">MEPEMVMPDSDEDTPGSPSTPGSKRRSAAGGPGILKRAVSSPNVRDSGGDGMVMSAADKKRNKLGYHRTAVACGHCRRRKIRCIAALDDTTGRCQNCIRLKKECHFFPVDQHNAPAGRRGRSGSKVEGSQPEEDTRASSPESGVPSTLKSSSLDEQLSHTNGHGGTPISPEEHAAHHHLNYPHAHEYDAVGSNLEPSRSLPHLSAPPPLFRPSPYYATNETHGLHNPYPTTYGPSMLSSTLTSSSPSAMFSPQQRPGSGVDLAWSGQVGGRSISAADPDETYAAFPGHRAYSYPSIDRNLGTPHDISLSSAPNAHAYPMSTEYQQQGAGREYTDPSQFANMGWLPHPAARGSQMSPVTTAGYPQSWYTAPLPYVREEEDPSQASQMQGHSHQSYHLGR</sequence>
<evidence type="ECO:0000256" key="5">
    <source>
        <dbReference type="ARBA" id="ARBA00023163"/>
    </source>
</evidence>
<dbReference type="Gene3D" id="4.10.240.10">
    <property type="entry name" value="Zn(2)-C6 fungal-type DNA-binding domain"/>
    <property type="match status" value="1"/>
</dbReference>
<dbReference type="HOGENOM" id="CLU_030994_1_1_1"/>
<feature type="compositionally biased region" description="Low complexity" evidence="7">
    <location>
        <begin position="234"/>
        <end position="251"/>
    </location>
</feature>
<dbReference type="RefSeq" id="XP_008717582.1">
    <property type="nucleotide sequence ID" value="XM_008719360.1"/>
</dbReference>
<evidence type="ECO:0000313" key="9">
    <source>
        <dbReference type="EMBL" id="ETN40739.1"/>
    </source>
</evidence>
<evidence type="ECO:0000259" key="8">
    <source>
        <dbReference type="PROSITE" id="PS50048"/>
    </source>
</evidence>
<keyword evidence="3" id="KW-0805">Transcription regulation</keyword>
<feature type="compositionally biased region" description="Polar residues" evidence="7">
    <location>
        <begin position="381"/>
        <end position="398"/>
    </location>
</feature>
<dbReference type="Pfam" id="PF00172">
    <property type="entry name" value="Zn_clus"/>
    <property type="match status" value="1"/>
</dbReference>
<feature type="domain" description="Zn(2)-C6 fungal-type" evidence="8">
    <location>
        <begin position="72"/>
        <end position="106"/>
    </location>
</feature>
<dbReference type="InParanoid" id="W2RYH8"/>
<dbReference type="SUPFAM" id="SSF57701">
    <property type="entry name" value="Zn2/Cys6 DNA-binding domain"/>
    <property type="match status" value="1"/>
</dbReference>
<reference evidence="9 10" key="1">
    <citation type="submission" date="2013-03" db="EMBL/GenBank/DDBJ databases">
        <title>The Genome Sequence of Phialophora europaea CBS 101466.</title>
        <authorList>
            <consortium name="The Broad Institute Genomics Platform"/>
            <person name="Cuomo C."/>
            <person name="de Hoog S."/>
            <person name="Gorbushina A."/>
            <person name="Walker B."/>
            <person name="Young S.K."/>
            <person name="Zeng Q."/>
            <person name="Gargeya S."/>
            <person name="Fitzgerald M."/>
            <person name="Haas B."/>
            <person name="Abouelleil A."/>
            <person name="Allen A.W."/>
            <person name="Alvarado L."/>
            <person name="Arachchi H.M."/>
            <person name="Berlin A.M."/>
            <person name="Chapman S.B."/>
            <person name="Gainer-Dewar J."/>
            <person name="Goldberg J."/>
            <person name="Griggs A."/>
            <person name="Gujja S."/>
            <person name="Hansen M."/>
            <person name="Howarth C."/>
            <person name="Imamovic A."/>
            <person name="Ireland A."/>
            <person name="Larimer J."/>
            <person name="McCowan C."/>
            <person name="Murphy C."/>
            <person name="Pearson M."/>
            <person name="Poon T.W."/>
            <person name="Priest M."/>
            <person name="Roberts A."/>
            <person name="Saif S."/>
            <person name="Shea T."/>
            <person name="Sisk P."/>
            <person name="Sykes S."/>
            <person name="Wortman J."/>
            <person name="Nusbaum C."/>
            <person name="Birren B."/>
        </authorList>
    </citation>
    <scope>NUCLEOTIDE SEQUENCE [LARGE SCALE GENOMIC DNA]</scope>
    <source>
        <strain evidence="9 10">CBS 101466</strain>
    </source>
</reference>
<gene>
    <name evidence="9" type="ORF">HMPREF1541_05019</name>
</gene>
<dbReference type="Proteomes" id="UP000030752">
    <property type="component" value="Unassembled WGS sequence"/>
</dbReference>
<organism evidence="9 10">
    <name type="scientific">Cyphellophora europaea (strain CBS 101466)</name>
    <name type="common">Phialophora europaea</name>
    <dbReference type="NCBI Taxonomy" id="1220924"/>
    <lineage>
        <taxon>Eukaryota</taxon>
        <taxon>Fungi</taxon>
        <taxon>Dikarya</taxon>
        <taxon>Ascomycota</taxon>
        <taxon>Pezizomycotina</taxon>
        <taxon>Eurotiomycetes</taxon>
        <taxon>Chaetothyriomycetidae</taxon>
        <taxon>Chaetothyriales</taxon>
        <taxon>Cyphellophoraceae</taxon>
        <taxon>Cyphellophora</taxon>
    </lineage>
</organism>
<comment type="subcellular location">
    <subcellularLocation>
        <location evidence="1">Nucleus</location>
    </subcellularLocation>
</comment>
<keyword evidence="2" id="KW-0479">Metal-binding</keyword>